<dbReference type="SUPFAM" id="SSF52540">
    <property type="entry name" value="P-loop containing nucleoside triphosphate hydrolases"/>
    <property type="match status" value="1"/>
</dbReference>
<dbReference type="InterPro" id="IPR014016">
    <property type="entry name" value="UvrD-like_ATP-bd"/>
</dbReference>
<evidence type="ECO:0000256" key="2">
    <source>
        <dbReference type="ARBA" id="ARBA00022741"/>
    </source>
</evidence>
<dbReference type="PROSITE" id="PS51217">
    <property type="entry name" value="UVRD_HELICASE_CTER"/>
    <property type="match status" value="1"/>
</dbReference>
<evidence type="ECO:0000313" key="18">
    <source>
        <dbReference type="EMBL" id="MBD2857659.1"/>
    </source>
</evidence>
<dbReference type="EC" id="5.6.2.4" evidence="12"/>
<gene>
    <name evidence="18" type="ORF">IB286_01480</name>
</gene>
<comment type="caution">
    <text evidence="18">The sequence shown here is derived from an EMBL/GenBank/DDBJ whole genome shotgun (WGS) entry which is preliminary data.</text>
</comment>
<keyword evidence="8" id="KW-0238">DNA-binding</keyword>
<evidence type="ECO:0000256" key="8">
    <source>
        <dbReference type="ARBA" id="ARBA00023125"/>
    </source>
</evidence>
<dbReference type="InterPro" id="IPR014017">
    <property type="entry name" value="DNA_helicase_UvrD-like_C"/>
</dbReference>
<evidence type="ECO:0000313" key="19">
    <source>
        <dbReference type="Proteomes" id="UP000610558"/>
    </source>
</evidence>
<dbReference type="GO" id="GO:0005524">
    <property type="term" value="F:ATP binding"/>
    <property type="evidence" value="ECO:0007669"/>
    <property type="project" value="UniProtKB-UniRule"/>
</dbReference>
<evidence type="ECO:0000256" key="7">
    <source>
        <dbReference type="ARBA" id="ARBA00022840"/>
    </source>
</evidence>
<dbReference type="GO" id="GO:0004527">
    <property type="term" value="F:exonuclease activity"/>
    <property type="evidence" value="ECO:0007669"/>
    <property type="project" value="UniProtKB-KW"/>
</dbReference>
<keyword evidence="3" id="KW-0227">DNA damage</keyword>
<keyword evidence="5 15" id="KW-0347">Helicase</keyword>
<feature type="domain" description="UvrD-like helicase C-terminal" evidence="17">
    <location>
        <begin position="479"/>
        <end position="767"/>
    </location>
</feature>
<dbReference type="PROSITE" id="PS51198">
    <property type="entry name" value="UVRD_HELICASE_ATP_BIND"/>
    <property type="match status" value="1"/>
</dbReference>
<dbReference type="InterPro" id="IPR011604">
    <property type="entry name" value="PDDEXK-like_dom_sf"/>
</dbReference>
<evidence type="ECO:0000256" key="6">
    <source>
        <dbReference type="ARBA" id="ARBA00022839"/>
    </source>
</evidence>
<evidence type="ECO:0000256" key="12">
    <source>
        <dbReference type="ARBA" id="ARBA00034808"/>
    </source>
</evidence>
<accession>A0A927GVR7</accession>
<evidence type="ECO:0000256" key="1">
    <source>
        <dbReference type="ARBA" id="ARBA00022722"/>
    </source>
</evidence>
<dbReference type="PANTHER" id="PTHR11070">
    <property type="entry name" value="UVRD / RECB / PCRA DNA HELICASE FAMILY MEMBER"/>
    <property type="match status" value="1"/>
</dbReference>
<evidence type="ECO:0000259" key="16">
    <source>
        <dbReference type="PROSITE" id="PS51198"/>
    </source>
</evidence>
<evidence type="ECO:0000256" key="14">
    <source>
        <dbReference type="ARBA" id="ARBA00048988"/>
    </source>
</evidence>
<feature type="binding site" evidence="15">
    <location>
        <begin position="27"/>
        <end position="34"/>
    </location>
    <ligand>
        <name>ATP</name>
        <dbReference type="ChEBI" id="CHEBI:30616"/>
    </ligand>
</feature>
<evidence type="ECO:0000256" key="13">
    <source>
        <dbReference type="ARBA" id="ARBA00034923"/>
    </source>
</evidence>
<comment type="catalytic activity">
    <reaction evidence="14">
        <text>ATP + H2O = ADP + phosphate + H(+)</text>
        <dbReference type="Rhea" id="RHEA:13065"/>
        <dbReference type="ChEBI" id="CHEBI:15377"/>
        <dbReference type="ChEBI" id="CHEBI:15378"/>
        <dbReference type="ChEBI" id="CHEBI:30616"/>
        <dbReference type="ChEBI" id="CHEBI:43474"/>
        <dbReference type="ChEBI" id="CHEBI:456216"/>
        <dbReference type="EC" id="5.6.2.4"/>
    </reaction>
</comment>
<organism evidence="18 19">
    <name type="scientific">Spongiibacter pelagi</name>
    <dbReference type="NCBI Taxonomy" id="2760804"/>
    <lineage>
        <taxon>Bacteria</taxon>
        <taxon>Pseudomonadati</taxon>
        <taxon>Pseudomonadota</taxon>
        <taxon>Gammaproteobacteria</taxon>
        <taxon>Cellvibrionales</taxon>
        <taxon>Spongiibacteraceae</taxon>
        <taxon>Spongiibacter</taxon>
    </lineage>
</organism>
<evidence type="ECO:0000256" key="4">
    <source>
        <dbReference type="ARBA" id="ARBA00022801"/>
    </source>
</evidence>
<evidence type="ECO:0000259" key="17">
    <source>
        <dbReference type="PROSITE" id="PS51217"/>
    </source>
</evidence>
<comment type="catalytic activity">
    <reaction evidence="11">
        <text>Couples ATP hydrolysis with the unwinding of duplex DNA by translocating in the 3'-5' direction.</text>
        <dbReference type="EC" id="5.6.2.4"/>
    </reaction>
</comment>
<keyword evidence="19" id="KW-1185">Reference proteome</keyword>
<dbReference type="GO" id="GO:0043138">
    <property type="term" value="F:3'-5' DNA helicase activity"/>
    <property type="evidence" value="ECO:0007669"/>
    <property type="project" value="UniProtKB-EC"/>
</dbReference>
<evidence type="ECO:0000256" key="11">
    <source>
        <dbReference type="ARBA" id="ARBA00034617"/>
    </source>
</evidence>
<evidence type="ECO:0000256" key="10">
    <source>
        <dbReference type="ARBA" id="ARBA00023235"/>
    </source>
</evidence>
<dbReference type="Pfam" id="PF00580">
    <property type="entry name" value="UvrD-helicase"/>
    <property type="match status" value="1"/>
</dbReference>
<evidence type="ECO:0000256" key="5">
    <source>
        <dbReference type="ARBA" id="ARBA00022806"/>
    </source>
</evidence>
<dbReference type="PANTHER" id="PTHR11070:SF2">
    <property type="entry name" value="ATP-DEPENDENT DNA HELICASE SRS2"/>
    <property type="match status" value="1"/>
</dbReference>
<keyword evidence="1" id="KW-0540">Nuclease</keyword>
<evidence type="ECO:0000256" key="9">
    <source>
        <dbReference type="ARBA" id="ARBA00023204"/>
    </source>
</evidence>
<dbReference type="GO" id="GO:0000725">
    <property type="term" value="P:recombinational repair"/>
    <property type="evidence" value="ECO:0007669"/>
    <property type="project" value="TreeGrafter"/>
</dbReference>
<dbReference type="RefSeq" id="WP_190761885.1">
    <property type="nucleotide sequence ID" value="NZ_JACXLD010000001.1"/>
</dbReference>
<keyword evidence="6" id="KW-0269">Exonuclease</keyword>
<dbReference type="Gene3D" id="3.90.320.10">
    <property type="match status" value="1"/>
</dbReference>
<dbReference type="Pfam" id="PF13361">
    <property type="entry name" value="UvrD_C"/>
    <property type="match status" value="2"/>
</dbReference>
<evidence type="ECO:0000256" key="3">
    <source>
        <dbReference type="ARBA" id="ARBA00022763"/>
    </source>
</evidence>
<dbReference type="Gene3D" id="3.40.50.300">
    <property type="entry name" value="P-loop containing nucleotide triphosphate hydrolases"/>
    <property type="match status" value="4"/>
</dbReference>
<dbReference type="AlphaFoldDB" id="A0A927GVR7"/>
<keyword evidence="9" id="KW-0234">DNA repair</keyword>
<sequence>MTHFAFPPDQAQRDTAIDPSKSVLVRAPAGSGKTGVLLLRYLNCLMTVQAPEQIVAITFTNKAAGEIRERVLSALRKGDSDAPADNGFDAQLQNIVAQVKQRDAQLAWNLLDNSARLRIQTFDSFCASLTRRLPLLSGLGAAKPLTDTEALYREAILDLFQRIEQPESNPELAQALLRLLAYGSNRIETLVPLLAALLAKRDQWLKDVLNGDLALMDQALKQEVAGHFDRTWQIVCDANIDDLIGAFIESSGHNEKHSWAADLRQADQMGLDELPLIRQIANAVLKGDGSLYVPRSVNYAGFVKSTPGYEQAKNWLAQKDDSGEAEQVANALNILRELPPAGLPEGSRQLVADFQLALRHLLAHLRLIFEARGGVDFAEIAQRAIYALEAEDPLAGQALLDEQRIQHILVDEMQDTSVGQIELLKNLCQDWQPDDGRSVFFCGDLQQSIYAFRGSLVSLFDGLIREGEFAGKKLELLQLQANFRSSPDLVNWVNSSFKTLFTDRGFDYEPAIAQRSNPGGVEIHAMIQDAGVSAKAQAASYEAQQIIEIVQRVLSEDQAQQRQSSIGILVRSRPHLAAIIPALKQAGIPFCGQDIDNLAETPAILEFTALIRALWHEADNLAWTRLLRASFVGLAWEDIRRLRINGGVLREVVFAAPESRAEARTKLSPEGEQRLGRLVGVLTAIEQRPESRDLRWALRTAWYQLGGPATVDEAAHQDIRRVFALLDEHAPAGILQDIAALERAIAKLFATPAAAQVEVMTVHKSKGLEFDVVLLPGLGRKAPRQDNLLLVWQRLQGHMVLAPKPVSKQADADGELLYKYLASAHAQEIETELDRQIYVALTRARRELHLFGMAETSSKGELSVSSSSYLGHLWPVLAPYFEGAASLPAPVQFTEEDPEDSMAVPIAPRLGPVEIELDGYYQPSSQAESLLEQARRFSDNAVLEDNIEQRASGIVFHELMERIGRGNDIQRWQQGLASRRWDGAIAQRLRHHCHPEPELADSVKRVVHLLEQTLSCETGRWMLDSYSWQGSEQTLRQFVGGQWQTLILDRVFIENPGTAAARCWIIDYKTAQASGKREQFFAAQLERYSEKMQRYAEALAAAGIEVPIIPALYFPAHQTLLEIR</sequence>
<dbReference type="InterPro" id="IPR000212">
    <property type="entry name" value="DNA_helicase_UvrD/REP"/>
</dbReference>
<name>A0A927GVR7_9GAMM</name>
<protein>
    <recommendedName>
        <fullName evidence="12">DNA 3'-5' helicase</fullName>
        <ecNumber evidence="12">5.6.2.4</ecNumber>
    </recommendedName>
    <alternativeName>
        <fullName evidence="13">DNA 3'-5' helicase II</fullName>
    </alternativeName>
</protein>
<dbReference type="GO" id="GO:0005829">
    <property type="term" value="C:cytosol"/>
    <property type="evidence" value="ECO:0007669"/>
    <property type="project" value="TreeGrafter"/>
</dbReference>
<keyword evidence="2 15" id="KW-0547">Nucleotide-binding</keyword>
<dbReference type="Proteomes" id="UP000610558">
    <property type="component" value="Unassembled WGS sequence"/>
</dbReference>
<feature type="domain" description="UvrD-like helicase ATP-binding" evidence="16">
    <location>
        <begin position="6"/>
        <end position="486"/>
    </location>
</feature>
<proteinExistence type="predicted"/>
<reference evidence="18" key="1">
    <citation type="submission" date="2020-09" db="EMBL/GenBank/DDBJ databases">
        <authorList>
            <person name="Yoon J.-W."/>
        </authorList>
    </citation>
    <scope>NUCLEOTIDE SEQUENCE</scope>
    <source>
        <strain evidence="18">KMU-158</strain>
    </source>
</reference>
<evidence type="ECO:0000256" key="15">
    <source>
        <dbReference type="PROSITE-ProRule" id="PRU00560"/>
    </source>
</evidence>
<keyword evidence="10" id="KW-0413">Isomerase</keyword>
<dbReference type="InterPro" id="IPR027417">
    <property type="entry name" value="P-loop_NTPase"/>
</dbReference>
<keyword evidence="4 15" id="KW-0378">Hydrolase</keyword>
<dbReference type="GO" id="GO:0003677">
    <property type="term" value="F:DNA binding"/>
    <property type="evidence" value="ECO:0007669"/>
    <property type="project" value="UniProtKB-KW"/>
</dbReference>
<keyword evidence="7 15" id="KW-0067">ATP-binding</keyword>
<dbReference type="EMBL" id="JACXLD010000001">
    <property type="protein sequence ID" value="MBD2857659.1"/>
    <property type="molecule type" value="Genomic_DNA"/>
</dbReference>
<dbReference type="GO" id="GO:0033202">
    <property type="term" value="C:DNA helicase complex"/>
    <property type="evidence" value="ECO:0007669"/>
    <property type="project" value="TreeGrafter"/>
</dbReference>